<accession>A0A0F9DDG4</accession>
<sequence length="85" mass="9763">MDKDKARLTPEEWDRIYSDWLTQPETAGDLANRMIDAQLAKIYKPQVCPKCKGEKVVENWHKIGMDTMYSTDEPCPTCKGTGKKQ</sequence>
<dbReference type="EMBL" id="LAZR01029392">
    <property type="protein sequence ID" value="KKL59719.1"/>
    <property type="molecule type" value="Genomic_DNA"/>
</dbReference>
<organism evidence="1">
    <name type="scientific">marine sediment metagenome</name>
    <dbReference type="NCBI Taxonomy" id="412755"/>
    <lineage>
        <taxon>unclassified sequences</taxon>
        <taxon>metagenomes</taxon>
        <taxon>ecological metagenomes</taxon>
    </lineage>
</organism>
<gene>
    <name evidence="1" type="ORF">LCGC14_2212540</name>
</gene>
<dbReference type="GO" id="GO:0031072">
    <property type="term" value="F:heat shock protein binding"/>
    <property type="evidence" value="ECO:0007669"/>
    <property type="project" value="InterPro"/>
</dbReference>
<name>A0A0F9DDG4_9ZZZZ</name>
<dbReference type="SUPFAM" id="SSF57938">
    <property type="entry name" value="DnaJ/Hsp40 cysteine-rich domain"/>
    <property type="match status" value="1"/>
</dbReference>
<dbReference type="Gene3D" id="2.10.230.10">
    <property type="entry name" value="Heat shock protein DnaJ, cysteine-rich domain"/>
    <property type="match status" value="1"/>
</dbReference>
<evidence type="ECO:0000313" key="1">
    <source>
        <dbReference type="EMBL" id="KKL59719.1"/>
    </source>
</evidence>
<proteinExistence type="predicted"/>
<dbReference type="AlphaFoldDB" id="A0A0F9DDG4"/>
<dbReference type="GO" id="GO:0051082">
    <property type="term" value="F:unfolded protein binding"/>
    <property type="evidence" value="ECO:0007669"/>
    <property type="project" value="InterPro"/>
</dbReference>
<reference evidence="1" key="1">
    <citation type="journal article" date="2015" name="Nature">
        <title>Complex archaea that bridge the gap between prokaryotes and eukaryotes.</title>
        <authorList>
            <person name="Spang A."/>
            <person name="Saw J.H."/>
            <person name="Jorgensen S.L."/>
            <person name="Zaremba-Niedzwiedzka K."/>
            <person name="Martijn J."/>
            <person name="Lind A.E."/>
            <person name="van Eijk R."/>
            <person name="Schleper C."/>
            <person name="Guy L."/>
            <person name="Ettema T.J."/>
        </authorList>
    </citation>
    <scope>NUCLEOTIDE SEQUENCE</scope>
</reference>
<protein>
    <submittedName>
        <fullName evidence="1">Uncharacterized protein</fullName>
    </submittedName>
</protein>
<dbReference type="InterPro" id="IPR036410">
    <property type="entry name" value="HSP_DnaJ_Cys-rich_dom_sf"/>
</dbReference>
<comment type="caution">
    <text evidence="1">The sequence shown here is derived from an EMBL/GenBank/DDBJ whole genome shotgun (WGS) entry which is preliminary data.</text>
</comment>